<accession>A0ABV0A758</accession>
<evidence type="ECO:0008006" key="4">
    <source>
        <dbReference type="Google" id="ProtNLM"/>
    </source>
</evidence>
<evidence type="ECO:0000256" key="1">
    <source>
        <dbReference type="SAM" id="MobiDB-lite"/>
    </source>
</evidence>
<name>A0ABV0A758_9HYPH</name>
<proteinExistence type="predicted"/>
<organism evidence="2 3">
    <name type="scientific">Methylobacterium ajmalii</name>
    <dbReference type="NCBI Taxonomy" id="2738439"/>
    <lineage>
        <taxon>Bacteria</taxon>
        <taxon>Pseudomonadati</taxon>
        <taxon>Pseudomonadota</taxon>
        <taxon>Alphaproteobacteria</taxon>
        <taxon>Hyphomicrobiales</taxon>
        <taxon>Methylobacteriaceae</taxon>
        <taxon>Methylobacterium</taxon>
    </lineage>
</organism>
<protein>
    <recommendedName>
        <fullName evidence="4">Chemotaxis protein</fullName>
    </recommendedName>
</protein>
<reference evidence="2 3" key="1">
    <citation type="journal article" date="2023" name="PLoS ONE">
        <title>Complete genome assembly of Hawai'i environmental nontuberculous mycobacteria reveals unexpected co-isolation with methylobacteria.</title>
        <authorList>
            <person name="Hendrix J."/>
            <person name="Epperson L.E."/>
            <person name="Tong E.I."/>
            <person name="Chan Y.L."/>
            <person name="Hasan N.A."/>
            <person name="Dawrs S.N."/>
            <person name="Norton G.J."/>
            <person name="Virdi R."/>
            <person name="Crooks J.L."/>
            <person name="Chan E.D."/>
            <person name="Honda J.R."/>
            <person name="Strong M."/>
        </authorList>
    </citation>
    <scope>NUCLEOTIDE SEQUENCE [LARGE SCALE GENOMIC DNA]</scope>
    <source>
        <strain evidence="2 3">NJH_HI04-1</strain>
    </source>
</reference>
<dbReference type="EMBL" id="JAQYXP010000009">
    <property type="protein sequence ID" value="MEN3238947.1"/>
    <property type="molecule type" value="Genomic_DNA"/>
</dbReference>
<feature type="compositionally biased region" description="Polar residues" evidence="1">
    <location>
        <begin position="1"/>
        <end position="10"/>
    </location>
</feature>
<sequence length="244" mass="25478">MDNAGQQGSAFNPDAYGAAGGAGVETPRPPRGSDIDALNRRISDLERHAYGQAGGQIDEHADAGSMETFGDAEAAARAYDADVRQQIGSLRQVLGLQVMLLVHSVHAGAAEVAGNPSAIGAADEAFAQAQDAIGSVRAALAALADLPPLVSAPLSSEDLASRFALQQSLCVDRIGALVWQLRSYSDLIQNRPLNVPATVSVERTLHDISADVQTLTHGFGLIREEVLRRMAAEQRPSPQPAGAA</sequence>
<keyword evidence="3" id="KW-1185">Reference proteome</keyword>
<evidence type="ECO:0000313" key="3">
    <source>
        <dbReference type="Proteomes" id="UP001407347"/>
    </source>
</evidence>
<gene>
    <name evidence="2" type="ORF">PUR29_36540</name>
</gene>
<dbReference type="RefSeq" id="WP_346013896.1">
    <property type="nucleotide sequence ID" value="NZ_JAQYXP010000009.1"/>
</dbReference>
<evidence type="ECO:0000313" key="2">
    <source>
        <dbReference type="EMBL" id="MEN3238947.1"/>
    </source>
</evidence>
<feature type="region of interest" description="Disordered" evidence="1">
    <location>
        <begin position="1"/>
        <end position="36"/>
    </location>
</feature>
<comment type="caution">
    <text evidence="2">The sequence shown here is derived from an EMBL/GenBank/DDBJ whole genome shotgun (WGS) entry which is preliminary data.</text>
</comment>
<dbReference type="Proteomes" id="UP001407347">
    <property type="component" value="Unassembled WGS sequence"/>
</dbReference>